<proteinExistence type="predicted"/>
<keyword evidence="1" id="KW-0812">Transmembrane</keyword>
<dbReference type="AlphaFoldDB" id="A0A8D3WDQ3"/>
<evidence type="ECO:0000313" key="2">
    <source>
        <dbReference type="EMBL" id="ADW02680.1"/>
    </source>
</evidence>
<keyword evidence="1" id="KW-0472">Membrane</keyword>
<protein>
    <submittedName>
        <fullName evidence="2">Integral membrane protein</fullName>
    </submittedName>
</protein>
<keyword evidence="1" id="KW-1133">Transmembrane helix</keyword>
<reference evidence="2 3" key="1">
    <citation type="submission" date="2011-01" db="EMBL/GenBank/DDBJ databases">
        <title>Complete sequence of chromosome of Streptomyces flavogriseus ATCC 33331.</title>
        <authorList>
            <consortium name="US DOE Joint Genome Institute"/>
            <person name="Lucas S."/>
            <person name="Copeland A."/>
            <person name="Lapidus A."/>
            <person name="Cheng J.-F."/>
            <person name="Goodwin L."/>
            <person name="Pitluck S."/>
            <person name="Davenport K."/>
            <person name="Detter J.C."/>
            <person name="Han C."/>
            <person name="Tapia R."/>
            <person name="Land M."/>
            <person name="Hauser L."/>
            <person name="Kyrpides N."/>
            <person name="Ivanova N."/>
            <person name="Ovchinnikova G."/>
            <person name="Pagani I."/>
            <person name="Brumm P."/>
            <person name="Mead D."/>
            <person name="Woyke T."/>
        </authorList>
    </citation>
    <scope>NUCLEOTIDE SEQUENCE [LARGE SCALE GENOMIC DNA]</scope>
    <source>
        <strain evidence="3">ATCC 33331 / IAF-45CD</strain>
    </source>
</reference>
<dbReference type="KEGG" id="sfa:Sfla_1230"/>
<gene>
    <name evidence="2" type="ordered locus">Sfla_1230</name>
</gene>
<dbReference type="Proteomes" id="UP000002066">
    <property type="component" value="Chromosome"/>
</dbReference>
<feature type="transmembrane region" description="Helical" evidence="1">
    <location>
        <begin position="52"/>
        <end position="74"/>
    </location>
</feature>
<feature type="transmembrane region" description="Helical" evidence="1">
    <location>
        <begin position="12"/>
        <end position="31"/>
    </location>
</feature>
<evidence type="ECO:0000256" key="1">
    <source>
        <dbReference type="SAM" id="Phobius"/>
    </source>
</evidence>
<organism evidence="2 3">
    <name type="scientific">Streptomyces pratensis (strain ATCC 33331 / IAF-45CD)</name>
    <dbReference type="NCBI Taxonomy" id="591167"/>
    <lineage>
        <taxon>Bacteria</taxon>
        <taxon>Bacillati</taxon>
        <taxon>Actinomycetota</taxon>
        <taxon>Actinomycetes</taxon>
        <taxon>Kitasatosporales</taxon>
        <taxon>Streptomycetaceae</taxon>
        <taxon>Streptomyces</taxon>
    </lineage>
</organism>
<evidence type="ECO:0000313" key="3">
    <source>
        <dbReference type="Proteomes" id="UP000002066"/>
    </source>
</evidence>
<dbReference type="EMBL" id="CP002475">
    <property type="protein sequence ID" value="ADW02680.1"/>
    <property type="molecule type" value="Genomic_DNA"/>
</dbReference>
<accession>A0A8D3WDQ3</accession>
<sequence>MLVTDSSDDLYLGLVFLLTPLGIGLTLWMTVRGLRLLLARRGGRDAHTRVRAAAALAWACAFGFYTWGLLHFAALDESRRPQACEERLGAERARSVEGYEYAFLPVEFRCVTTGGATYDAAVPGYVNPAAGLFGVTAAALTYAARPKNWLEETKK</sequence>
<name>A0A8D3WDQ3_STRFA</name>
<dbReference type="OrthoDB" id="4223449at2"/>